<keyword evidence="2" id="KW-1185">Reference proteome</keyword>
<proteinExistence type="predicted"/>
<feature type="non-terminal residue" evidence="1">
    <location>
        <position position="70"/>
    </location>
</feature>
<accession>A0A392T6Y4</accession>
<name>A0A392T6Y4_9FABA</name>
<evidence type="ECO:0000313" key="1">
    <source>
        <dbReference type="EMBL" id="MCI56055.1"/>
    </source>
</evidence>
<evidence type="ECO:0000313" key="2">
    <source>
        <dbReference type="Proteomes" id="UP000265520"/>
    </source>
</evidence>
<dbReference type="AlphaFoldDB" id="A0A392T6Y4"/>
<organism evidence="1 2">
    <name type="scientific">Trifolium medium</name>
    <dbReference type="NCBI Taxonomy" id="97028"/>
    <lineage>
        <taxon>Eukaryota</taxon>
        <taxon>Viridiplantae</taxon>
        <taxon>Streptophyta</taxon>
        <taxon>Embryophyta</taxon>
        <taxon>Tracheophyta</taxon>
        <taxon>Spermatophyta</taxon>
        <taxon>Magnoliopsida</taxon>
        <taxon>eudicotyledons</taxon>
        <taxon>Gunneridae</taxon>
        <taxon>Pentapetalae</taxon>
        <taxon>rosids</taxon>
        <taxon>fabids</taxon>
        <taxon>Fabales</taxon>
        <taxon>Fabaceae</taxon>
        <taxon>Papilionoideae</taxon>
        <taxon>50 kb inversion clade</taxon>
        <taxon>NPAAA clade</taxon>
        <taxon>Hologalegina</taxon>
        <taxon>IRL clade</taxon>
        <taxon>Trifolieae</taxon>
        <taxon>Trifolium</taxon>
    </lineage>
</organism>
<feature type="non-terminal residue" evidence="1">
    <location>
        <position position="1"/>
    </location>
</feature>
<dbReference type="Proteomes" id="UP000265520">
    <property type="component" value="Unassembled WGS sequence"/>
</dbReference>
<comment type="caution">
    <text evidence="1">The sequence shown here is derived from an EMBL/GenBank/DDBJ whole genome shotgun (WGS) entry which is preliminary data.</text>
</comment>
<dbReference type="EMBL" id="LXQA010506230">
    <property type="protein sequence ID" value="MCI56055.1"/>
    <property type="molecule type" value="Genomic_DNA"/>
</dbReference>
<reference evidence="1 2" key="1">
    <citation type="journal article" date="2018" name="Front. Plant Sci.">
        <title>Red Clover (Trifolium pratense) and Zigzag Clover (T. medium) - A Picture of Genomic Similarities and Differences.</title>
        <authorList>
            <person name="Dluhosova J."/>
            <person name="Istvanek J."/>
            <person name="Nedelnik J."/>
            <person name="Repkova J."/>
        </authorList>
    </citation>
    <scope>NUCLEOTIDE SEQUENCE [LARGE SCALE GENOMIC DNA]</scope>
    <source>
        <strain evidence="2">cv. 10/8</strain>
        <tissue evidence="1">Leaf</tissue>
    </source>
</reference>
<protein>
    <submittedName>
        <fullName evidence="1">Serine/threonine-protein phosphatase 7 long form-like protein</fullName>
    </submittedName>
</protein>
<sequence>HHLTLCPVNHGRKMKQLDLEVPDEQWFREGLEVTGLADLAKTRYQHLDPRLISAFAERWHEDTLSFHMPA</sequence>